<evidence type="ECO:0000313" key="11">
    <source>
        <dbReference type="Proteomes" id="UP000727456"/>
    </source>
</evidence>
<dbReference type="Pfam" id="PF00919">
    <property type="entry name" value="UPF0004"/>
    <property type="match status" value="1"/>
</dbReference>
<dbReference type="InterPro" id="IPR058240">
    <property type="entry name" value="rSAM_sf"/>
</dbReference>
<evidence type="ECO:0000259" key="9">
    <source>
        <dbReference type="PROSITE" id="PS51918"/>
    </source>
</evidence>
<evidence type="ECO:0000256" key="7">
    <source>
        <dbReference type="ARBA" id="ARBA00023014"/>
    </source>
</evidence>
<keyword evidence="2" id="KW-0004">4Fe-4S</keyword>
<gene>
    <name evidence="10" type="ORF">FHS31_000936</name>
</gene>
<evidence type="ECO:0000256" key="3">
    <source>
        <dbReference type="ARBA" id="ARBA00022679"/>
    </source>
</evidence>
<dbReference type="PROSITE" id="PS01278">
    <property type="entry name" value="MTTASE_RADICAL"/>
    <property type="match status" value="1"/>
</dbReference>
<dbReference type="SUPFAM" id="SSF102114">
    <property type="entry name" value="Radical SAM enzymes"/>
    <property type="match status" value="1"/>
</dbReference>
<dbReference type="SFLD" id="SFLDS00029">
    <property type="entry name" value="Radical_SAM"/>
    <property type="match status" value="1"/>
</dbReference>
<accession>A0ABX0TS24</accession>
<name>A0ABX0TS24_9SPHN</name>
<keyword evidence="5" id="KW-0479">Metal-binding</keyword>
<evidence type="ECO:0000256" key="5">
    <source>
        <dbReference type="ARBA" id="ARBA00022723"/>
    </source>
</evidence>
<dbReference type="SMART" id="SM00729">
    <property type="entry name" value="Elp3"/>
    <property type="match status" value="1"/>
</dbReference>
<evidence type="ECO:0000256" key="2">
    <source>
        <dbReference type="ARBA" id="ARBA00022485"/>
    </source>
</evidence>
<proteinExistence type="predicted"/>
<dbReference type="PROSITE" id="PS51918">
    <property type="entry name" value="RADICAL_SAM"/>
    <property type="match status" value="1"/>
</dbReference>
<evidence type="ECO:0000313" key="10">
    <source>
        <dbReference type="EMBL" id="NIJ07340.1"/>
    </source>
</evidence>
<dbReference type="Pfam" id="PF04055">
    <property type="entry name" value="Radical_SAM"/>
    <property type="match status" value="1"/>
</dbReference>
<dbReference type="CDD" id="cd01335">
    <property type="entry name" value="Radical_SAM"/>
    <property type="match status" value="1"/>
</dbReference>
<evidence type="ECO:0000256" key="1">
    <source>
        <dbReference type="ARBA" id="ARBA00001966"/>
    </source>
</evidence>
<protein>
    <submittedName>
        <fullName evidence="10">Threonylcarbamoyladenosine tRNA methylthiotransferase MtaB</fullName>
        <ecNumber evidence="10">2.8.4.5</ecNumber>
    </submittedName>
</protein>
<evidence type="ECO:0000256" key="4">
    <source>
        <dbReference type="ARBA" id="ARBA00022691"/>
    </source>
</evidence>
<dbReference type="InterPro" id="IPR038135">
    <property type="entry name" value="Methylthiotransferase_N_sf"/>
</dbReference>
<dbReference type="PANTHER" id="PTHR11918">
    <property type="entry name" value="RADICAL SAM PROTEINS"/>
    <property type="match status" value="1"/>
</dbReference>
<dbReference type="PANTHER" id="PTHR11918:SF45">
    <property type="entry name" value="THREONYLCARBAMOYLADENOSINE TRNA METHYLTHIOTRANSFERASE"/>
    <property type="match status" value="1"/>
</dbReference>
<dbReference type="InterPro" id="IPR006467">
    <property type="entry name" value="MiaB-like_bact"/>
</dbReference>
<dbReference type="Gene3D" id="3.80.30.20">
    <property type="entry name" value="tm_1862 like domain"/>
    <property type="match status" value="1"/>
</dbReference>
<dbReference type="Proteomes" id="UP000727456">
    <property type="component" value="Unassembled WGS sequence"/>
</dbReference>
<dbReference type="InterPro" id="IPR020612">
    <property type="entry name" value="Methylthiotransferase_CS"/>
</dbReference>
<dbReference type="PROSITE" id="PS51449">
    <property type="entry name" value="MTTASE_N"/>
    <property type="match status" value="1"/>
</dbReference>
<dbReference type="EC" id="2.8.4.5" evidence="10"/>
<dbReference type="SFLD" id="SFLDG01082">
    <property type="entry name" value="B12-binding_domain_containing"/>
    <property type="match status" value="1"/>
</dbReference>
<feature type="domain" description="Radical SAM core" evidence="9">
    <location>
        <begin position="131"/>
        <end position="361"/>
    </location>
</feature>
<dbReference type="RefSeq" id="WP_167072213.1">
    <property type="nucleotide sequence ID" value="NZ_JAAOZC010000002.1"/>
</dbReference>
<keyword evidence="3 10" id="KW-0808">Transferase</keyword>
<evidence type="ECO:0000256" key="6">
    <source>
        <dbReference type="ARBA" id="ARBA00023004"/>
    </source>
</evidence>
<dbReference type="EMBL" id="JAAOZC010000002">
    <property type="protein sequence ID" value="NIJ07340.1"/>
    <property type="molecule type" value="Genomic_DNA"/>
</dbReference>
<organism evidence="10 11">
    <name type="scientific">Sphingomonas vulcanisoli</name>
    <dbReference type="NCBI Taxonomy" id="1658060"/>
    <lineage>
        <taxon>Bacteria</taxon>
        <taxon>Pseudomonadati</taxon>
        <taxon>Pseudomonadota</taxon>
        <taxon>Alphaproteobacteria</taxon>
        <taxon>Sphingomonadales</taxon>
        <taxon>Sphingomonadaceae</taxon>
        <taxon>Sphingomonas</taxon>
    </lineage>
</organism>
<keyword evidence="7" id="KW-0411">Iron-sulfur</keyword>
<feature type="domain" description="MTTase N-terminal" evidence="8">
    <location>
        <begin position="2"/>
        <end position="112"/>
    </location>
</feature>
<dbReference type="Gene3D" id="3.40.50.12160">
    <property type="entry name" value="Methylthiotransferase, N-terminal domain"/>
    <property type="match status" value="1"/>
</dbReference>
<sequence length="444" mass="47479">MSAVEIITLGCRLNIAESEAIRAALADSQDLVVINSCAVTSEAAAASRKAVRRARRDHPGARVVVTGCASEIDGASFEGLADIVPNISKLDARLYSPPWKGGAGGGLLSLEARAFDPPTPNPSLPGRGTAAGAHARAFLPVQNGCDHRCTFCIIPYGRGPSRSVPAGAAVEAARAAVEAGQREIVLTGIDLTAYGDDLPGAPTLGSLVERLLTLVPGIERLRLSSLDPCEVDDRLFDMIAHEPRVMPHLHFSLQSGDDMILKRMKRRHSRADAVALVERIKAVRPEVAIGADLIAGFPTETDAMFANSLALLDDCDIVLPHIFPFSPRSSTPATRMPQVAREVVRERAARLREAGAKRQQAWLESHFGTVQRVLVERDGESGHAEDFAQVSVRHPGLVPGSTPPQAPEREDGWMPEQVRHDVKGSILKVRITGVEGDTLIGIPA</sequence>
<dbReference type="InterPro" id="IPR007197">
    <property type="entry name" value="rSAM"/>
</dbReference>
<keyword evidence="4" id="KW-0949">S-adenosyl-L-methionine</keyword>
<keyword evidence="6" id="KW-0408">Iron</keyword>
<evidence type="ECO:0000259" key="8">
    <source>
        <dbReference type="PROSITE" id="PS51449"/>
    </source>
</evidence>
<dbReference type="NCBIfam" id="TIGR01579">
    <property type="entry name" value="MiaB-like-C"/>
    <property type="match status" value="1"/>
</dbReference>
<comment type="cofactor">
    <cofactor evidence="1">
        <name>[4Fe-4S] cluster</name>
        <dbReference type="ChEBI" id="CHEBI:49883"/>
    </cofactor>
</comment>
<reference evidence="10 11" key="1">
    <citation type="submission" date="2020-03" db="EMBL/GenBank/DDBJ databases">
        <title>Genomic Encyclopedia of Type Strains, Phase III (KMG-III): the genomes of soil and plant-associated and newly described type strains.</title>
        <authorList>
            <person name="Whitman W."/>
        </authorList>
    </citation>
    <scope>NUCLEOTIDE SEQUENCE [LARGE SCALE GENOMIC DNA]</scope>
    <source>
        <strain evidence="10 11">CECT 8804</strain>
    </source>
</reference>
<dbReference type="NCBIfam" id="TIGR00089">
    <property type="entry name" value="MiaB/RimO family radical SAM methylthiotransferase"/>
    <property type="match status" value="1"/>
</dbReference>
<dbReference type="GO" id="GO:0035598">
    <property type="term" value="F:tRNA (N(6)-L-threonylcarbamoyladenosine(37)-C(2))-methylthiotransferase activity"/>
    <property type="evidence" value="ECO:0007669"/>
    <property type="project" value="UniProtKB-EC"/>
</dbReference>
<keyword evidence="11" id="KW-1185">Reference proteome</keyword>
<dbReference type="InterPro" id="IPR006638">
    <property type="entry name" value="Elp3/MiaA/NifB-like_rSAM"/>
</dbReference>
<dbReference type="InterPro" id="IPR005839">
    <property type="entry name" value="Methylthiotransferase"/>
</dbReference>
<dbReference type="InterPro" id="IPR013848">
    <property type="entry name" value="Methylthiotransferase_N"/>
</dbReference>
<comment type="caution">
    <text evidence="10">The sequence shown here is derived from an EMBL/GenBank/DDBJ whole genome shotgun (WGS) entry which is preliminary data.</text>
</comment>
<dbReference type="InterPro" id="IPR023404">
    <property type="entry name" value="rSAM_horseshoe"/>
</dbReference>